<evidence type="ECO:0000256" key="1">
    <source>
        <dbReference type="SAM" id="Phobius"/>
    </source>
</evidence>
<name>A0ABR8H0E3_9CYAN</name>
<feature type="transmembrane region" description="Helical" evidence="1">
    <location>
        <begin position="54"/>
        <end position="75"/>
    </location>
</feature>
<keyword evidence="1" id="KW-0812">Transmembrane</keyword>
<sequence>MNNKPQNKSEQKVGIDNASINDAQIGQAGRDLIQAKNVSFRVVIRFFRLLSEQALKGSIVGVVIGLCLIVISHKIHDIFGFQPGEYTESTKYAEMISAIFVGIYCGLFCAHLINKTSKKVFLAVLAFLVTLWALPSVRLVFVSILETVGFKKYTQLSDTISYSISYAIICVLAGGVIETIAQITNKNRRKQNRAKSVVQSTTQVKNEILCPHCNHINPSNFKFCSKCGKELNKPFR</sequence>
<evidence type="ECO:0000313" key="4">
    <source>
        <dbReference type="Proteomes" id="UP000660380"/>
    </source>
</evidence>
<organism evidence="3 4">
    <name type="scientific">Scytonema hofmannii FACHB-248</name>
    <dbReference type="NCBI Taxonomy" id="1842502"/>
    <lineage>
        <taxon>Bacteria</taxon>
        <taxon>Bacillati</taxon>
        <taxon>Cyanobacteriota</taxon>
        <taxon>Cyanophyceae</taxon>
        <taxon>Nostocales</taxon>
        <taxon>Scytonemataceae</taxon>
        <taxon>Scytonema</taxon>
    </lineage>
</organism>
<reference evidence="3 4" key="1">
    <citation type="journal article" date="2020" name="ISME J.">
        <title>Comparative genomics reveals insights into cyanobacterial evolution and habitat adaptation.</title>
        <authorList>
            <person name="Chen M.Y."/>
            <person name="Teng W.K."/>
            <person name="Zhao L."/>
            <person name="Hu C.X."/>
            <person name="Zhou Y.K."/>
            <person name="Han B.P."/>
            <person name="Song L.R."/>
            <person name="Shu W.S."/>
        </authorList>
    </citation>
    <scope>NUCLEOTIDE SEQUENCE [LARGE SCALE GENOMIC DNA]</scope>
    <source>
        <strain evidence="3 4">FACHB-248</strain>
    </source>
</reference>
<dbReference type="RefSeq" id="WP_029634364.1">
    <property type="nucleotide sequence ID" value="NZ_JACJTA010000106.1"/>
</dbReference>
<feature type="transmembrane region" description="Helical" evidence="1">
    <location>
        <begin position="120"/>
        <end position="144"/>
    </location>
</feature>
<proteinExistence type="predicted"/>
<protein>
    <submittedName>
        <fullName evidence="3">Zinc ribbon domain-containing protein</fullName>
    </submittedName>
</protein>
<keyword evidence="1" id="KW-0472">Membrane</keyword>
<accession>A0ABR8H0E3</accession>
<keyword evidence="1" id="KW-1133">Transmembrane helix</keyword>
<dbReference type="Pfam" id="PF13240">
    <property type="entry name" value="Zn_Ribbon_1"/>
    <property type="match status" value="1"/>
</dbReference>
<evidence type="ECO:0000259" key="2">
    <source>
        <dbReference type="Pfam" id="PF13240"/>
    </source>
</evidence>
<feature type="transmembrane region" description="Helical" evidence="1">
    <location>
        <begin position="95"/>
        <end position="113"/>
    </location>
</feature>
<comment type="caution">
    <text evidence="3">The sequence shown here is derived from an EMBL/GenBank/DDBJ whole genome shotgun (WGS) entry which is preliminary data.</text>
</comment>
<feature type="transmembrane region" description="Helical" evidence="1">
    <location>
        <begin position="164"/>
        <end position="183"/>
    </location>
</feature>
<feature type="domain" description="Zinc-ribbon" evidence="2">
    <location>
        <begin position="210"/>
        <end position="231"/>
    </location>
</feature>
<dbReference type="EMBL" id="JACJTA010000106">
    <property type="protein sequence ID" value="MBD2608735.1"/>
    <property type="molecule type" value="Genomic_DNA"/>
</dbReference>
<dbReference type="Proteomes" id="UP000660380">
    <property type="component" value="Unassembled WGS sequence"/>
</dbReference>
<dbReference type="InterPro" id="IPR026870">
    <property type="entry name" value="Zinc_ribbon_dom"/>
</dbReference>
<gene>
    <name evidence="3" type="ORF">H6G81_30525</name>
</gene>
<keyword evidence="4" id="KW-1185">Reference proteome</keyword>
<evidence type="ECO:0000313" key="3">
    <source>
        <dbReference type="EMBL" id="MBD2608735.1"/>
    </source>
</evidence>